<proteinExistence type="predicted"/>
<evidence type="ECO:0000313" key="2">
    <source>
        <dbReference type="Proteomes" id="UP000221734"/>
    </source>
</evidence>
<protein>
    <submittedName>
        <fullName evidence="1">Uncharacterized protein</fullName>
    </submittedName>
</protein>
<dbReference type="AlphaFoldDB" id="A0A2C9CF99"/>
<evidence type="ECO:0000313" key="1">
    <source>
        <dbReference type="EMBL" id="SOH04258.1"/>
    </source>
</evidence>
<dbReference type="KEGG" id="kst:KSMBR1_1759"/>
<keyword evidence="2" id="KW-1185">Reference proteome</keyword>
<dbReference type="Proteomes" id="UP000221734">
    <property type="component" value="Chromosome Kuenenia_stuttgartiensis_MBR1"/>
</dbReference>
<gene>
    <name evidence="1" type="ORF">KSMBR1_1759</name>
</gene>
<dbReference type="RefSeq" id="WP_099324981.1">
    <property type="nucleotide sequence ID" value="NZ_CP049055.1"/>
</dbReference>
<reference evidence="2" key="1">
    <citation type="submission" date="2017-10" db="EMBL/GenBank/DDBJ databases">
        <authorList>
            <person name="Frank J."/>
        </authorList>
    </citation>
    <scope>NUCLEOTIDE SEQUENCE [LARGE SCALE GENOMIC DNA]</scope>
</reference>
<organism evidence="1 2">
    <name type="scientific">Kuenenia stuttgartiensis</name>
    <dbReference type="NCBI Taxonomy" id="174633"/>
    <lineage>
        <taxon>Bacteria</taxon>
        <taxon>Pseudomonadati</taxon>
        <taxon>Planctomycetota</taxon>
        <taxon>Candidatus Brocadiia</taxon>
        <taxon>Candidatus Brocadiales</taxon>
        <taxon>Candidatus Brocadiaceae</taxon>
        <taxon>Candidatus Kuenenia</taxon>
    </lineage>
</organism>
<name>A0A2C9CF99_KUEST</name>
<sequence>MENKNVLPEKPGRYPAIPVCEHIGNRRKDCVALKHHSFLGTKDIEPCLASVVLLFGKSKGIRFIYWVQS</sequence>
<dbReference type="EMBL" id="LT934425">
    <property type="protein sequence ID" value="SOH04258.1"/>
    <property type="molecule type" value="Genomic_DNA"/>
</dbReference>
<accession>A0A2C9CF99</accession>